<dbReference type="EMBL" id="BLXT01000403">
    <property type="protein sequence ID" value="GFN76633.1"/>
    <property type="molecule type" value="Genomic_DNA"/>
</dbReference>
<gene>
    <name evidence="1" type="ORF">PoB_000313900</name>
</gene>
<evidence type="ECO:0000313" key="2">
    <source>
        <dbReference type="Proteomes" id="UP000735302"/>
    </source>
</evidence>
<comment type="caution">
    <text evidence="1">The sequence shown here is derived from an EMBL/GenBank/DDBJ whole genome shotgun (WGS) entry which is preliminary data.</text>
</comment>
<accession>A0AAV3Y108</accession>
<name>A0AAV3Y108_9GAST</name>
<evidence type="ECO:0000313" key="1">
    <source>
        <dbReference type="EMBL" id="GFN76633.1"/>
    </source>
</evidence>
<protein>
    <submittedName>
        <fullName evidence="1">Uncharacterized protein</fullName>
    </submittedName>
</protein>
<reference evidence="1 2" key="1">
    <citation type="journal article" date="2021" name="Elife">
        <title>Chloroplast acquisition without the gene transfer in kleptoplastic sea slugs, Plakobranchus ocellatus.</title>
        <authorList>
            <person name="Maeda T."/>
            <person name="Takahashi S."/>
            <person name="Yoshida T."/>
            <person name="Shimamura S."/>
            <person name="Takaki Y."/>
            <person name="Nagai Y."/>
            <person name="Toyoda A."/>
            <person name="Suzuki Y."/>
            <person name="Arimoto A."/>
            <person name="Ishii H."/>
            <person name="Satoh N."/>
            <person name="Nishiyama T."/>
            <person name="Hasebe M."/>
            <person name="Maruyama T."/>
            <person name="Minagawa J."/>
            <person name="Obokata J."/>
            <person name="Shigenobu S."/>
        </authorList>
    </citation>
    <scope>NUCLEOTIDE SEQUENCE [LARGE SCALE GENOMIC DNA]</scope>
</reference>
<dbReference type="Proteomes" id="UP000735302">
    <property type="component" value="Unassembled WGS sequence"/>
</dbReference>
<dbReference type="AlphaFoldDB" id="A0AAV3Y108"/>
<dbReference type="PROSITE" id="PS51257">
    <property type="entry name" value="PROKAR_LIPOPROTEIN"/>
    <property type="match status" value="1"/>
</dbReference>
<keyword evidence="2" id="KW-1185">Reference proteome</keyword>
<sequence length="132" mass="14347">MGRRWTLTGAAHGSGHPVVMYACQRWGLNYQSSNFSMISYGNSASPLTYCAGYIVPQIKLRCPAIPFITNHKYCIATGLFLVLLKRSSSSSSDGSRQAVLGRRSNGVGSLSVIDIFVSGDESSTHDRQALVW</sequence>
<organism evidence="1 2">
    <name type="scientific">Plakobranchus ocellatus</name>
    <dbReference type="NCBI Taxonomy" id="259542"/>
    <lineage>
        <taxon>Eukaryota</taxon>
        <taxon>Metazoa</taxon>
        <taxon>Spiralia</taxon>
        <taxon>Lophotrochozoa</taxon>
        <taxon>Mollusca</taxon>
        <taxon>Gastropoda</taxon>
        <taxon>Heterobranchia</taxon>
        <taxon>Euthyneura</taxon>
        <taxon>Panpulmonata</taxon>
        <taxon>Sacoglossa</taxon>
        <taxon>Placobranchoidea</taxon>
        <taxon>Plakobranchidae</taxon>
        <taxon>Plakobranchus</taxon>
    </lineage>
</organism>
<proteinExistence type="predicted"/>